<dbReference type="Proteomes" id="UP000076798">
    <property type="component" value="Unassembled WGS sequence"/>
</dbReference>
<feature type="compositionally biased region" description="Polar residues" evidence="1">
    <location>
        <begin position="36"/>
        <end position="49"/>
    </location>
</feature>
<reference evidence="2 3" key="1">
    <citation type="journal article" date="2016" name="Mol. Biol. Evol.">
        <title>Comparative Genomics of Early-Diverging Mushroom-Forming Fungi Provides Insights into the Origins of Lignocellulose Decay Capabilities.</title>
        <authorList>
            <person name="Nagy L.G."/>
            <person name="Riley R."/>
            <person name="Tritt A."/>
            <person name="Adam C."/>
            <person name="Daum C."/>
            <person name="Floudas D."/>
            <person name="Sun H."/>
            <person name="Yadav J.S."/>
            <person name="Pangilinan J."/>
            <person name="Larsson K.H."/>
            <person name="Matsuura K."/>
            <person name="Barry K."/>
            <person name="Labutti K."/>
            <person name="Kuo R."/>
            <person name="Ohm R.A."/>
            <person name="Bhattacharya S.S."/>
            <person name="Shirouzu T."/>
            <person name="Yoshinaga Y."/>
            <person name="Martin F.M."/>
            <person name="Grigoriev I.V."/>
            <person name="Hibbett D.S."/>
        </authorList>
    </citation>
    <scope>NUCLEOTIDE SEQUENCE [LARGE SCALE GENOMIC DNA]</scope>
    <source>
        <strain evidence="2 3">HHB10207 ss-3</strain>
    </source>
</reference>
<evidence type="ECO:0000256" key="1">
    <source>
        <dbReference type="SAM" id="MobiDB-lite"/>
    </source>
</evidence>
<accession>A0A165YAN1</accession>
<dbReference type="AlphaFoldDB" id="A0A165YAN1"/>
<name>A0A165YAN1_9AGAM</name>
<feature type="region of interest" description="Disordered" evidence="1">
    <location>
        <begin position="1"/>
        <end position="97"/>
    </location>
</feature>
<gene>
    <name evidence="2" type="ORF">SISSUDRAFT_1066449</name>
</gene>
<sequence length="318" mass="35176">MSSAPALAVRRSSRNPRVFTHGNGRLSRVHEETDTVPVSTARESTSSAERGNRSHGYPLTKLASPTLSSPDRQISSEPDNTDARETGVNGKNLRGRTPSVQEGISLHILNLTEALPDEARHASEFDPKCTMLQRGSQLFLRMSSTDLHALSQATSLAFSRMLNGSRHTTPDVEPKPLMAGSPDAPVVSGSASPAVLVLDSRFPDRADPIPQRKTYKGTQRSYQVWKENGVPTLGPEIRANRLAPRLDLAQPGDLYEIWCGDTQPAIWVMTQTRWCLIAVTDQHPIQGQYVLHYTPEGGPSWVLRETRAKYERNMARHK</sequence>
<feature type="compositionally biased region" description="Polar residues" evidence="1">
    <location>
        <begin position="63"/>
        <end position="78"/>
    </location>
</feature>
<dbReference type="EMBL" id="KV428271">
    <property type="protein sequence ID" value="KZT33047.1"/>
    <property type="molecule type" value="Genomic_DNA"/>
</dbReference>
<protein>
    <submittedName>
        <fullName evidence="2">Uncharacterized protein</fullName>
    </submittedName>
</protein>
<evidence type="ECO:0000313" key="2">
    <source>
        <dbReference type="EMBL" id="KZT33047.1"/>
    </source>
</evidence>
<organism evidence="2 3">
    <name type="scientific">Sistotremastrum suecicum HHB10207 ss-3</name>
    <dbReference type="NCBI Taxonomy" id="1314776"/>
    <lineage>
        <taxon>Eukaryota</taxon>
        <taxon>Fungi</taxon>
        <taxon>Dikarya</taxon>
        <taxon>Basidiomycota</taxon>
        <taxon>Agaricomycotina</taxon>
        <taxon>Agaricomycetes</taxon>
        <taxon>Sistotremastrales</taxon>
        <taxon>Sistotremastraceae</taxon>
        <taxon>Sistotremastrum</taxon>
    </lineage>
</organism>
<evidence type="ECO:0000313" key="3">
    <source>
        <dbReference type="Proteomes" id="UP000076798"/>
    </source>
</evidence>
<keyword evidence="3" id="KW-1185">Reference proteome</keyword>
<proteinExistence type="predicted"/>